<comment type="caution">
    <text evidence="10">The sequence shown here is derived from an EMBL/GenBank/DDBJ whole genome shotgun (WGS) entry which is preliminary data.</text>
</comment>
<protein>
    <recommendedName>
        <fullName evidence="7">Serine protease</fullName>
        <ecNumber evidence="7">3.4.21.-</ecNumber>
    </recommendedName>
</protein>
<evidence type="ECO:0000259" key="9">
    <source>
        <dbReference type="Pfam" id="PF00089"/>
    </source>
</evidence>
<feature type="chain" id="PRO_5043112215" description="Serine protease" evidence="7">
    <location>
        <begin position="27"/>
        <end position="580"/>
    </location>
</feature>
<feature type="domain" description="Peptidase S1" evidence="9">
    <location>
        <begin position="199"/>
        <end position="421"/>
    </location>
</feature>
<evidence type="ECO:0000256" key="4">
    <source>
        <dbReference type="ARBA" id="ARBA00022729"/>
    </source>
</evidence>
<dbReference type="InterPro" id="IPR050966">
    <property type="entry name" value="Glutamyl_endopeptidase"/>
</dbReference>
<sequence length="580" mass="58609">MAAARCCAAGALLLTALLTLAAGAAGARRSLTATSGEEIVPPSGYKYEAQVEFADRVTAPNPQGSLAAAAVEEAAERRLAGVLTSAKDTVKCVARAAAAAGHRTVLITRDGRRFTKKLTHGARDPTFGKARAPVHHAPAASHASPRTAAEAARRLLQDGAAAAPAMPSTNVTAGEAYASGESDLSCVGCSGYDTRTQVADASAFPYSAVGQLLGQIGSTNTALECTGTLIGLKHVLTAAHCVFDIHGTRKIVSAIDFSPGMNGAGHPFGVHNWQTVRVLQQFTNERLYSPAAINVDFALITLKTPVTQGTGYFGITRGSGGANIDISSLGYPADKPSGTMWLSQCQAVAFDYDQNQGIFKDVSQCTEQRCANILQHNCVASEGQSGASMWDSSNVVHAILTGKLTTSAGQSYYVGTKMDAFVYDTLATWFCEDDTAANCQAMPGAASASNAPSGGANPAPAIPGSGASAAASTGAVTASAAAPAAIQPAAPGYTRGGASPRGIFGIFGMAAATTVSRPIGGNAAPATPSGVTLFFDDLMHAPRNMAEAASAAARAVAASASGQSAGRGVAGFTATSGSGK</sequence>
<comment type="similarity">
    <text evidence="2 7">Belongs to the peptidase S1B family.</text>
</comment>
<keyword evidence="4 7" id="KW-0732">Signal</keyword>
<feature type="compositionally biased region" description="Low complexity" evidence="8">
    <location>
        <begin position="135"/>
        <end position="146"/>
    </location>
</feature>
<dbReference type="PRINTS" id="PR00839">
    <property type="entry name" value="V8PROTEASE"/>
</dbReference>
<evidence type="ECO:0000256" key="1">
    <source>
        <dbReference type="ARBA" id="ARBA00007664"/>
    </source>
</evidence>
<dbReference type="EMBL" id="JALJOU010000017">
    <property type="protein sequence ID" value="KAK9839189.1"/>
    <property type="molecule type" value="Genomic_DNA"/>
</dbReference>
<dbReference type="SUPFAM" id="SSF50494">
    <property type="entry name" value="Trypsin-like serine proteases"/>
    <property type="match status" value="1"/>
</dbReference>
<organism evidence="10 11">
    <name type="scientific">Elliptochloris bilobata</name>
    <dbReference type="NCBI Taxonomy" id="381761"/>
    <lineage>
        <taxon>Eukaryota</taxon>
        <taxon>Viridiplantae</taxon>
        <taxon>Chlorophyta</taxon>
        <taxon>core chlorophytes</taxon>
        <taxon>Trebouxiophyceae</taxon>
        <taxon>Trebouxiophyceae incertae sedis</taxon>
        <taxon>Elliptochloris clade</taxon>
        <taxon>Elliptochloris</taxon>
    </lineage>
</organism>
<evidence type="ECO:0000256" key="5">
    <source>
        <dbReference type="ARBA" id="ARBA00022801"/>
    </source>
</evidence>
<proteinExistence type="inferred from homology"/>
<feature type="region of interest" description="Disordered" evidence="8">
    <location>
        <begin position="119"/>
        <end position="146"/>
    </location>
</feature>
<gene>
    <name evidence="10" type="ORF">WJX81_000049</name>
</gene>
<dbReference type="InterPro" id="IPR008256">
    <property type="entry name" value="Peptidase_S1B"/>
</dbReference>
<evidence type="ECO:0000313" key="10">
    <source>
        <dbReference type="EMBL" id="KAK9839189.1"/>
    </source>
</evidence>
<accession>A0AAW1RYX4</accession>
<name>A0AAW1RYX4_9CHLO</name>
<evidence type="ECO:0000256" key="8">
    <source>
        <dbReference type="SAM" id="MobiDB-lite"/>
    </source>
</evidence>
<dbReference type="GO" id="GO:0004252">
    <property type="term" value="F:serine-type endopeptidase activity"/>
    <property type="evidence" value="ECO:0007669"/>
    <property type="project" value="InterPro"/>
</dbReference>
<dbReference type="EC" id="3.4.21.-" evidence="7"/>
<dbReference type="Pfam" id="PF00089">
    <property type="entry name" value="Trypsin"/>
    <property type="match status" value="1"/>
</dbReference>
<evidence type="ECO:0000256" key="7">
    <source>
        <dbReference type="RuleBase" id="RU004296"/>
    </source>
</evidence>
<comment type="similarity">
    <text evidence="1">Belongs to the peptidase S1 family.</text>
</comment>
<feature type="signal peptide" evidence="7">
    <location>
        <begin position="1"/>
        <end position="26"/>
    </location>
</feature>
<keyword evidence="5 7" id="KW-0378">Hydrolase</keyword>
<evidence type="ECO:0000256" key="6">
    <source>
        <dbReference type="ARBA" id="ARBA00022825"/>
    </source>
</evidence>
<dbReference type="InterPro" id="IPR001254">
    <property type="entry name" value="Trypsin_dom"/>
</dbReference>
<dbReference type="GO" id="GO:0006508">
    <property type="term" value="P:proteolysis"/>
    <property type="evidence" value="ECO:0007669"/>
    <property type="project" value="UniProtKB-KW"/>
</dbReference>
<dbReference type="PANTHER" id="PTHR15462">
    <property type="entry name" value="SERINE PROTEASE"/>
    <property type="match status" value="1"/>
</dbReference>
<reference evidence="10 11" key="1">
    <citation type="journal article" date="2024" name="Nat. Commun.">
        <title>Phylogenomics reveals the evolutionary origins of lichenization in chlorophyte algae.</title>
        <authorList>
            <person name="Puginier C."/>
            <person name="Libourel C."/>
            <person name="Otte J."/>
            <person name="Skaloud P."/>
            <person name="Haon M."/>
            <person name="Grisel S."/>
            <person name="Petersen M."/>
            <person name="Berrin J.G."/>
            <person name="Delaux P.M."/>
            <person name="Dal Grande F."/>
            <person name="Keller J."/>
        </authorList>
    </citation>
    <scope>NUCLEOTIDE SEQUENCE [LARGE SCALE GENOMIC DNA]</scope>
    <source>
        <strain evidence="10 11">SAG 245.80</strain>
    </source>
</reference>
<keyword evidence="3 7" id="KW-0645">Protease</keyword>
<evidence type="ECO:0000256" key="3">
    <source>
        <dbReference type="ARBA" id="ARBA00022670"/>
    </source>
</evidence>
<dbReference type="InterPro" id="IPR043504">
    <property type="entry name" value="Peptidase_S1_PA_chymotrypsin"/>
</dbReference>
<keyword evidence="11" id="KW-1185">Reference proteome</keyword>
<evidence type="ECO:0000256" key="2">
    <source>
        <dbReference type="ARBA" id="ARBA00008764"/>
    </source>
</evidence>
<dbReference type="InterPro" id="IPR018114">
    <property type="entry name" value="TRYPSIN_HIS"/>
</dbReference>
<dbReference type="Proteomes" id="UP001445335">
    <property type="component" value="Unassembled WGS sequence"/>
</dbReference>
<evidence type="ECO:0000313" key="11">
    <source>
        <dbReference type="Proteomes" id="UP001445335"/>
    </source>
</evidence>
<dbReference type="InterPro" id="IPR009003">
    <property type="entry name" value="Peptidase_S1_PA"/>
</dbReference>
<dbReference type="AlphaFoldDB" id="A0AAW1RYX4"/>
<dbReference type="PANTHER" id="PTHR15462:SF8">
    <property type="entry name" value="SERINE PROTEASE"/>
    <property type="match status" value="1"/>
</dbReference>
<dbReference type="Gene3D" id="2.40.10.10">
    <property type="entry name" value="Trypsin-like serine proteases"/>
    <property type="match status" value="2"/>
</dbReference>
<keyword evidence="6 7" id="KW-0720">Serine protease</keyword>
<dbReference type="PROSITE" id="PS00134">
    <property type="entry name" value="TRYPSIN_HIS"/>
    <property type="match status" value="1"/>
</dbReference>